<dbReference type="Proteomes" id="UP001189429">
    <property type="component" value="Unassembled WGS sequence"/>
</dbReference>
<comment type="caution">
    <text evidence="2">The sequence shown here is derived from an EMBL/GenBank/DDBJ whole genome shotgun (WGS) entry which is preliminary data.</text>
</comment>
<gene>
    <name evidence="2" type="ORF">PCOR1329_LOCUS39774</name>
</gene>
<name>A0ABN9TJW6_9DINO</name>
<accession>A0ABN9TJW6</accession>
<reference evidence="2" key="1">
    <citation type="submission" date="2023-10" db="EMBL/GenBank/DDBJ databases">
        <authorList>
            <person name="Chen Y."/>
            <person name="Shah S."/>
            <person name="Dougan E. K."/>
            <person name="Thang M."/>
            <person name="Chan C."/>
        </authorList>
    </citation>
    <scope>NUCLEOTIDE SEQUENCE [LARGE SCALE GENOMIC DNA]</scope>
</reference>
<proteinExistence type="predicted"/>
<evidence type="ECO:0000313" key="3">
    <source>
        <dbReference type="Proteomes" id="UP001189429"/>
    </source>
</evidence>
<feature type="region of interest" description="Disordered" evidence="1">
    <location>
        <begin position="268"/>
        <end position="325"/>
    </location>
</feature>
<dbReference type="EMBL" id="CAUYUJ010014804">
    <property type="protein sequence ID" value="CAK0846213.1"/>
    <property type="molecule type" value="Genomic_DNA"/>
</dbReference>
<organism evidence="2 3">
    <name type="scientific">Prorocentrum cordatum</name>
    <dbReference type="NCBI Taxonomy" id="2364126"/>
    <lineage>
        <taxon>Eukaryota</taxon>
        <taxon>Sar</taxon>
        <taxon>Alveolata</taxon>
        <taxon>Dinophyceae</taxon>
        <taxon>Prorocentrales</taxon>
        <taxon>Prorocentraceae</taxon>
        <taxon>Prorocentrum</taxon>
    </lineage>
</organism>
<evidence type="ECO:0008006" key="4">
    <source>
        <dbReference type="Google" id="ProtNLM"/>
    </source>
</evidence>
<evidence type="ECO:0000256" key="1">
    <source>
        <dbReference type="SAM" id="MobiDB-lite"/>
    </source>
</evidence>
<sequence>MAAAAGSPPVTVTGMVKLPLLHEALTGCMSLGHLLAGDAATAAALWAGYREESVLGSGAASALSALWGDAAEAERLGRGLGRATGQALLGGGLLSDVPVLKELSKCGKSLGDLIGGGDVEFARKRWTVEWHNEVTEPGALPKALVSVSMASGGLLVCLASSGLAAPAYVAFSAVAGAAFTAGGAAACQGIDQLSGFRDLGDFSAGDMIGCAIVGAVGCGGTGAAGCIAADVVIQPWEVRLLGSRPCDVVPAQLRLLQPVGQPAWKCEAAHEGDGHDDGPRDARARAPVPAASGPAARPRQGLCTGPPPGRAQCQPRVRGARVRRG</sequence>
<evidence type="ECO:0000313" key="2">
    <source>
        <dbReference type="EMBL" id="CAK0846213.1"/>
    </source>
</evidence>
<protein>
    <recommendedName>
        <fullName evidence="4">H(+)-exporting diphosphatase</fullName>
    </recommendedName>
</protein>
<feature type="compositionally biased region" description="Low complexity" evidence="1">
    <location>
        <begin position="285"/>
        <end position="301"/>
    </location>
</feature>
<keyword evidence="3" id="KW-1185">Reference proteome</keyword>
<feature type="compositionally biased region" description="Basic and acidic residues" evidence="1">
    <location>
        <begin position="268"/>
        <end position="284"/>
    </location>
</feature>